<dbReference type="AlphaFoldDB" id="A0A841TEV6"/>
<dbReference type="InterPro" id="IPR036390">
    <property type="entry name" value="WH_DNA-bd_sf"/>
</dbReference>
<name>A0A841TEV6_9BACL</name>
<comment type="caution">
    <text evidence="1">The sequence shown here is derived from an EMBL/GenBank/DDBJ whole genome shotgun (WGS) entry which is preliminary data.</text>
</comment>
<sequence>MRVQRLTDKQILQFVCRNVGFSVTWRWRDDGLRAQCERLARWGWIKRVYSRGRDDYEITDKGREQLAALRLDGSKSG</sequence>
<dbReference type="EMBL" id="JACJVN010000033">
    <property type="protein sequence ID" value="MBB6677507.1"/>
    <property type="molecule type" value="Genomic_DNA"/>
</dbReference>
<protein>
    <submittedName>
        <fullName evidence="1">Uncharacterized protein</fullName>
    </submittedName>
</protein>
<organism evidence="1 2">
    <name type="scientific">Cohnella lubricantis</name>
    <dbReference type="NCBI Taxonomy" id="2163172"/>
    <lineage>
        <taxon>Bacteria</taxon>
        <taxon>Bacillati</taxon>
        <taxon>Bacillota</taxon>
        <taxon>Bacilli</taxon>
        <taxon>Bacillales</taxon>
        <taxon>Paenibacillaceae</taxon>
        <taxon>Cohnella</taxon>
    </lineage>
</organism>
<dbReference type="SUPFAM" id="SSF46785">
    <property type="entry name" value="Winged helix' DNA-binding domain"/>
    <property type="match status" value="1"/>
</dbReference>
<accession>A0A841TEV6</accession>
<dbReference type="RefSeq" id="WP_185178785.1">
    <property type="nucleotide sequence ID" value="NZ_CBCSEP010000005.1"/>
</dbReference>
<proteinExistence type="predicted"/>
<dbReference type="Proteomes" id="UP000574133">
    <property type="component" value="Unassembled WGS sequence"/>
</dbReference>
<keyword evidence="2" id="KW-1185">Reference proteome</keyword>
<evidence type="ECO:0000313" key="2">
    <source>
        <dbReference type="Proteomes" id="UP000574133"/>
    </source>
</evidence>
<gene>
    <name evidence="1" type="ORF">H4Q31_09235</name>
</gene>
<reference evidence="1 2" key="1">
    <citation type="submission" date="2020-08" db="EMBL/GenBank/DDBJ databases">
        <title>Cohnella phylogeny.</title>
        <authorList>
            <person name="Dunlap C."/>
        </authorList>
    </citation>
    <scope>NUCLEOTIDE SEQUENCE [LARGE SCALE GENOMIC DNA]</scope>
    <source>
        <strain evidence="1 2">DSM 103658</strain>
    </source>
</reference>
<evidence type="ECO:0000313" key="1">
    <source>
        <dbReference type="EMBL" id="MBB6677507.1"/>
    </source>
</evidence>